<dbReference type="STRING" id="1714016.BA724_01515"/>
<evidence type="ECO:0000313" key="1">
    <source>
        <dbReference type="EMBL" id="OES45524.1"/>
    </source>
</evidence>
<dbReference type="AlphaFoldDB" id="A0A1E7DR37"/>
<gene>
    <name evidence="1" type="ORF">BA724_01515</name>
</gene>
<sequence length="99" mass="11418">MDPKLIEALVPNKVVEEGKKITADEPWLLDDMPGDLIRREKDVFTLVKAEGLTFEYMAELLGITNHLPRHTLNGQIRKLKTEKCEPFSCVLKKAFYIYL</sequence>
<accession>A0A1E7DR37</accession>
<dbReference type="OrthoDB" id="2083683at2"/>
<organism evidence="1 2">
    <name type="scientific">Domibacillus iocasae</name>
    <dbReference type="NCBI Taxonomy" id="1714016"/>
    <lineage>
        <taxon>Bacteria</taxon>
        <taxon>Bacillati</taxon>
        <taxon>Bacillota</taxon>
        <taxon>Bacilli</taxon>
        <taxon>Bacillales</taxon>
        <taxon>Bacillaceae</taxon>
        <taxon>Domibacillus</taxon>
    </lineage>
</organism>
<protein>
    <submittedName>
        <fullName evidence="1">Uncharacterized protein</fullName>
    </submittedName>
</protein>
<proteinExistence type="predicted"/>
<evidence type="ECO:0000313" key="2">
    <source>
        <dbReference type="Proteomes" id="UP000095658"/>
    </source>
</evidence>
<name>A0A1E7DR37_9BACI</name>
<reference evidence="1 2" key="1">
    <citation type="submission" date="2016-06" db="EMBL/GenBank/DDBJ databases">
        <title>Domibacillus iocasae genome sequencing.</title>
        <authorList>
            <person name="Verma A."/>
            <person name="Pal Y."/>
            <person name="Ojha A.K."/>
            <person name="Krishnamurthi S."/>
        </authorList>
    </citation>
    <scope>NUCLEOTIDE SEQUENCE [LARGE SCALE GENOMIC DNA]</scope>
    <source>
        <strain evidence="1 2">DSM 29979</strain>
    </source>
</reference>
<dbReference type="Proteomes" id="UP000095658">
    <property type="component" value="Unassembled WGS sequence"/>
</dbReference>
<comment type="caution">
    <text evidence="1">The sequence shown here is derived from an EMBL/GenBank/DDBJ whole genome shotgun (WGS) entry which is preliminary data.</text>
</comment>
<keyword evidence="2" id="KW-1185">Reference proteome</keyword>
<dbReference type="RefSeq" id="WP_069937522.1">
    <property type="nucleotide sequence ID" value="NZ_MAMP01000012.1"/>
</dbReference>
<dbReference type="EMBL" id="MAMP01000012">
    <property type="protein sequence ID" value="OES45524.1"/>
    <property type="molecule type" value="Genomic_DNA"/>
</dbReference>